<sequence>MENEQNWEVLIKQFMKRDPGMSLNEFCKKHNVTVAELQSHYKQDKPARVGEIVEVKEFMKDLKTVYQANTEEQALNQLAIFKDKWGKRYPTAVRSWEENWDILSTYFDYPVEIRKIIYTTNAIEGLNRQFRKVTKTKTVFPNDDSLRKMLYLAIQNLSNKWTQRCRNRDLIQNQLAIMLAVEA</sequence>
<dbReference type="GO" id="GO:0003677">
    <property type="term" value="F:DNA binding"/>
    <property type="evidence" value="ECO:0007669"/>
    <property type="project" value="UniProtKB-UniRule"/>
</dbReference>
<evidence type="ECO:0000256" key="4">
    <source>
        <dbReference type="ARBA" id="ARBA00023125"/>
    </source>
</evidence>
<dbReference type="GO" id="GO:0004803">
    <property type="term" value="F:transposase activity"/>
    <property type="evidence" value="ECO:0007669"/>
    <property type="project" value="UniProtKB-UniRule"/>
</dbReference>
<protein>
    <recommendedName>
        <fullName evidence="6">Mutator family transposase</fullName>
    </recommendedName>
</protein>
<dbReference type="EMBL" id="AGYV01000016">
    <property type="protein sequence ID" value="ENY83437.1"/>
    <property type="molecule type" value="Genomic_DNA"/>
</dbReference>
<evidence type="ECO:0000313" key="7">
    <source>
        <dbReference type="EMBL" id="ENY83437.1"/>
    </source>
</evidence>
<keyword evidence="6" id="KW-0814">Transposable element</keyword>
<name>N9W7D1_CLOIN</name>
<keyword evidence="5 6" id="KW-0233">DNA recombination</keyword>
<dbReference type="Pfam" id="PF00872">
    <property type="entry name" value="Transposase_mut"/>
    <property type="match status" value="1"/>
</dbReference>
<dbReference type="GO" id="GO:0006313">
    <property type="term" value="P:DNA transposition"/>
    <property type="evidence" value="ECO:0007669"/>
    <property type="project" value="UniProtKB-UniRule"/>
</dbReference>
<comment type="caution">
    <text evidence="7">The sequence shown here is derived from an EMBL/GenBank/DDBJ whole genome shotgun (WGS) entry which is preliminary data.</text>
</comment>
<proteinExistence type="inferred from homology"/>
<reference evidence="7 8" key="1">
    <citation type="submission" date="2013-01" db="EMBL/GenBank/DDBJ databases">
        <title>The Genome Sequence of Clostridium innocuum 2959.</title>
        <authorList>
            <consortium name="The Broad Institute Genome Sequencing Platform"/>
            <person name="Earl A."/>
            <person name="Ward D."/>
            <person name="Feldgarden M."/>
            <person name="Gevers D."/>
            <person name="Courvalin P."/>
            <person name="Lambert T."/>
            <person name="Walker B."/>
            <person name="Young S.K."/>
            <person name="Zeng Q."/>
            <person name="Gargeya S."/>
            <person name="Fitzgerald M."/>
            <person name="Haas B."/>
            <person name="Abouelleil A."/>
            <person name="Alvarado L."/>
            <person name="Arachchi H.M."/>
            <person name="Berlin A.M."/>
            <person name="Chapman S.B."/>
            <person name="Dewar J."/>
            <person name="Goldberg J."/>
            <person name="Griggs A."/>
            <person name="Gujja S."/>
            <person name="Hansen M."/>
            <person name="Howarth C."/>
            <person name="Imamovic A."/>
            <person name="Larimer J."/>
            <person name="McCowan C."/>
            <person name="Murphy C."/>
            <person name="Neiman D."/>
            <person name="Pearson M."/>
            <person name="Priest M."/>
            <person name="Roberts A."/>
            <person name="Saif S."/>
            <person name="Shea T."/>
            <person name="Sisk P."/>
            <person name="Sykes S."/>
            <person name="Wortman J."/>
            <person name="Nusbaum C."/>
            <person name="Birren B."/>
        </authorList>
    </citation>
    <scope>NUCLEOTIDE SEQUENCE [LARGE SCALE GENOMIC DNA]</scope>
    <source>
        <strain evidence="7 8">2959</strain>
    </source>
</reference>
<dbReference type="HOGENOM" id="CLU_1472775_0_0_9"/>
<gene>
    <name evidence="7" type="ORF">HMPREF1094_04664</name>
</gene>
<keyword evidence="4 6" id="KW-0238">DNA-binding</keyword>
<comment type="similarity">
    <text evidence="2 6">Belongs to the transposase mutator family.</text>
</comment>
<evidence type="ECO:0000256" key="5">
    <source>
        <dbReference type="ARBA" id="ARBA00023172"/>
    </source>
</evidence>
<keyword evidence="8" id="KW-1185">Reference proteome</keyword>
<dbReference type="PANTHER" id="PTHR33217">
    <property type="entry name" value="TRANSPOSASE FOR INSERTION SEQUENCE ELEMENT IS1081"/>
    <property type="match status" value="1"/>
</dbReference>
<evidence type="ECO:0000256" key="2">
    <source>
        <dbReference type="ARBA" id="ARBA00010961"/>
    </source>
</evidence>
<accession>N9W7D1</accession>
<dbReference type="Proteomes" id="UP000013051">
    <property type="component" value="Unassembled WGS sequence"/>
</dbReference>
<evidence type="ECO:0000256" key="6">
    <source>
        <dbReference type="RuleBase" id="RU365089"/>
    </source>
</evidence>
<dbReference type="AlphaFoldDB" id="N9W7D1"/>
<keyword evidence="3 6" id="KW-0815">Transposition</keyword>
<dbReference type="PANTHER" id="PTHR33217:SF8">
    <property type="entry name" value="MUTATOR FAMILY TRANSPOSASE"/>
    <property type="match status" value="1"/>
</dbReference>
<dbReference type="eggNOG" id="COG3328">
    <property type="taxonomic scope" value="Bacteria"/>
</dbReference>
<evidence type="ECO:0000313" key="8">
    <source>
        <dbReference type="Proteomes" id="UP000013051"/>
    </source>
</evidence>
<evidence type="ECO:0000256" key="1">
    <source>
        <dbReference type="ARBA" id="ARBA00002190"/>
    </source>
</evidence>
<evidence type="ECO:0000256" key="3">
    <source>
        <dbReference type="ARBA" id="ARBA00022578"/>
    </source>
</evidence>
<dbReference type="InterPro" id="IPR001207">
    <property type="entry name" value="Transposase_mutator"/>
</dbReference>
<comment type="function">
    <text evidence="1 6">Required for the transposition of the insertion element.</text>
</comment>
<dbReference type="PATRIC" id="fig|999413.4.peg.4975"/>
<organism evidence="7 8">
    <name type="scientific">[Clostridium] innocuum 2959</name>
    <dbReference type="NCBI Taxonomy" id="999413"/>
    <lineage>
        <taxon>Bacteria</taxon>
        <taxon>Bacillati</taxon>
        <taxon>Bacillota</taxon>
        <taxon>Clostridia</taxon>
        <taxon>Eubacteriales</taxon>
        <taxon>Clostridiaceae</taxon>
        <taxon>Clostridium</taxon>
    </lineage>
</organism>